<keyword evidence="4" id="KW-1185">Reference proteome</keyword>
<dbReference type="RefSeq" id="WP_115898131.1">
    <property type="nucleotide sequence ID" value="NZ_QUNG01000008.1"/>
</dbReference>
<dbReference type="Gene3D" id="2.60.120.1440">
    <property type="match status" value="1"/>
</dbReference>
<proteinExistence type="predicted"/>
<sequence length="323" mass="36095">MPKSNQKIPLRALEEAAEWLLKLQDAPLSKLEQQTFLDWQQANADNQAAWEKAQRLMHGMAQMPKDIARPILNRADDEGRRLAIGKLALLLAAGPTIWGGSKLVESQQWSADYRTTKGGFSSVTLPDGSIVKLNTATAFDIQFNPTHRLLTLREGEIEIVTAPVNSKQFGPFLVTTQEGRLIPLGTRFTVRQHQEMTHLAVIEGRVKATPEHTKQSQNNIIEAGQEVSFSRYQLHARKTLTPESTAWLQRMLAVHKMPLSTFINEVSRYRLGLLRVSPKLAALPISGSFPTTNTDTILTMLSHTYPLTVSRHLGGYWVTLEAS</sequence>
<dbReference type="InterPro" id="IPR012373">
    <property type="entry name" value="Ferrdict_sens_TM"/>
</dbReference>
<dbReference type="AlphaFoldDB" id="A0A3E0DIS7"/>
<dbReference type="Pfam" id="PF16220">
    <property type="entry name" value="DUF4880"/>
    <property type="match status" value="1"/>
</dbReference>
<evidence type="ECO:0000259" key="2">
    <source>
        <dbReference type="Pfam" id="PF16220"/>
    </source>
</evidence>
<dbReference type="Proteomes" id="UP000256542">
    <property type="component" value="Unassembled WGS sequence"/>
</dbReference>
<feature type="domain" description="FecR protein" evidence="1">
    <location>
        <begin position="112"/>
        <end position="207"/>
    </location>
</feature>
<dbReference type="GO" id="GO:0016989">
    <property type="term" value="F:sigma factor antagonist activity"/>
    <property type="evidence" value="ECO:0007669"/>
    <property type="project" value="TreeGrafter"/>
</dbReference>
<dbReference type="OrthoDB" id="7032198at2"/>
<protein>
    <submittedName>
        <fullName evidence="3">FecR family protein</fullName>
    </submittedName>
</protein>
<evidence type="ECO:0000259" key="1">
    <source>
        <dbReference type="Pfam" id="PF04773"/>
    </source>
</evidence>
<gene>
    <name evidence="3" type="ORF">DFP81_10854</name>
</gene>
<dbReference type="InterPro" id="IPR032623">
    <property type="entry name" value="FecR_N"/>
</dbReference>
<evidence type="ECO:0000313" key="4">
    <source>
        <dbReference type="Proteomes" id="UP000256542"/>
    </source>
</evidence>
<dbReference type="PIRSF" id="PIRSF018266">
    <property type="entry name" value="FecR"/>
    <property type="match status" value="1"/>
</dbReference>
<dbReference type="PANTHER" id="PTHR30273">
    <property type="entry name" value="PERIPLASMIC SIGNAL SENSOR AND SIGMA FACTOR ACTIVATOR FECR-RELATED"/>
    <property type="match status" value="1"/>
</dbReference>
<organism evidence="3 4">
    <name type="scientific">Marinomonas pollencensis</name>
    <dbReference type="NCBI Taxonomy" id="491954"/>
    <lineage>
        <taxon>Bacteria</taxon>
        <taxon>Pseudomonadati</taxon>
        <taxon>Pseudomonadota</taxon>
        <taxon>Gammaproteobacteria</taxon>
        <taxon>Oceanospirillales</taxon>
        <taxon>Oceanospirillaceae</taxon>
        <taxon>Marinomonas</taxon>
    </lineage>
</organism>
<comment type="caution">
    <text evidence="3">The sequence shown here is derived from an EMBL/GenBank/DDBJ whole genome shotgun (WGS) entry which is preliminary data.</text>
</comment>
<name>A0A3E0DIS7_9GAMM</name>
<reference evidence="3 4" key="1">
    <citation type="submission" date="2018-08" db="EMBL/GenBank/DDBJ databases">
        <title>Genomic Encyclopedia of Type Strains, Phase III (KMG-III): the genomes of soil and plant-associated and newly described type strains.</title>
        <authorList>
            <person name="Whitman W."/>
        </authorList>
    </citation>
    <scope>NUCLEOTIDE SEQUENCE [LARGE SCALE GENOMIC DNA]</scope>
    <source>
        <strain evidence="3 4">CECT 7375</strain>
    </source>
</reference>
<accession>A0A3E0DIS7</accession>
<dbReference type="EMBL" id="QUNG01000008">
    <property type="protein sequence ID" value="REG82620.1"/>
    <property type="molecule type" value="Genomic_DNA"/>
</dbReference>
<dbReference type="PANTHER" id="PTHR30273:SF2">
    <property type="entry name" value="PROTEIN FECR"/>
    <property type="match status" value="1"/>
</dbReference>
<evidence type="ECO:0000313" key="3">
    <source>
        <dbReference type="EMBL" id="REG82620.1"/>
    </source>
</evidence>
<dbReference type="Pfam" id="PF04773">
    <property type="entry name" value="FecR"/>
    <property type="match status" value="1"/>
</dbReference>
<dbReference type="InterPro" id="IPR006860">
    <property type="entry name" value="FecR"/>
</dbReference>
<feature type="domain" description="FecR N-terminal" evidence="2">
    <location>
        <begin position="14"/>
        <end position="56"/>
    </location>
</feature>